<organism evidence="1 2">
    <name type="scientific">Danionella cerebrum</name>
    <dbReference type="NCBI Taxonomy" id="2873325"/>
    <lineage>
        <taxon>Eukaryota</taxon>
        <taxon>Metazoa</taxon>
        <taxon>Chordata</taxon>
        <taxon>Craniata</taxon>
        <taxon>Vertebrata</taxon>
        <taxon>Euteleostomi</taxon>
        <taxon>Actinopterygii</taxon>
        <taxon>Neopterygii</taxon>
        <taxon>Teleostei</taxon>
        <taxon>Ostariophysi</taxon>
        <taxon>Cypriniformes</taxon>
        <taxon>Danionidae</taxon>
        <taxon>Danioninae</taxon>
        <taxon>Danionella</taxon>
    </lineage>
</organism>
<evidence type="ECO:0000313" key="2">
    <source>
        <dbReference type="Proteomes" id="UP000316079"/>
    </source>
</evidence>
<dbReference type="EMBL" id="SRMA01027214">
    <property type="protein sequence ID" value="TRY58007.1"/>
    <property type="molecule type" value="Genomic_DNA"/>
</dbReference>
<feature type="non-terminal residue" evidence="1">
    <location>
        <position position="44"/>
    </location>
</feature>
<protein>
    <submittedName>
        <fullName evidence="1">Uncharacterized protein</fullName>
    </submittedName>
</protein>
<sequence>MKHMDMSTPTGCTHSGEDTIFNVCLPCHLIINITIQEQTCKSQS</sequence>
<evidence type="ECO:0000313" key="1">
    <source>
        <dbReference type="EMBL" id="TRY58007.1"/>
    </source>
</evidence>
<dbReference type="AlphaFoldDB" id="A0A553MXX0"/>
<gene>
    <name evidence="1" type="ORF">DNTS_015279</name>
</gene>
<accession>A0A553MXX0</accession>
<reference evidence="1 2" key="1">
    <citation type="journal article" date="2019" name="Sci. Data">
        <title>Hybrid genome assembly and annotation of Danionella translucida.</title>
        <authorList>
            <person name="Kadobianskyi M."/>
            <person name="Schulze L."/>
            <person name="Schuelke M."/>
            <person name="Judkewitz B."/>
        </authorList>
    </citation>
    <scope>NUCLEOTIDE SEQUENCE [LARGE SCALE GENOMIC DNA]</scope>
    <source>
        <strain evidence="1 2">Bolton</strain>
    </source>
</reference>
<name>A0A553MXX0_9TELE</name>
<dbReference type="Proteomes" id="UP000316079">
    <property type="component" value="Unassembled WGS sequence"/>
</dbReference>
<comment type="caution">
    <text evidence="1">The sequence shown here is derived from an EMBL/GenBank/DDBJ whole genome shotgun (WGS) entry which is preliminary data.</text>
</comment>
<proteinExistence type="predicted"/>
<keyword evidence="2" id="KW-1185">Reference proteome</keyword>